<evidence type="ECO:0000313" key="1">
    <source>
        <dbReference type="EMBL" id="PTB97989.1"/>
    </source>
</evidence>
<evidence type="ECO:0000313" key="2">
    <source>
        <dbReference type="Proteomes" id="UP000240608"/>
    </source>
</evidence>
<protein>
    <submittedName>
        <fullName evidence="1">Uncharacterized protein</fullName>
    </submittedName>
</protein>
<reference evidence="1 2" key="1">
    <citation type="submission" date="2018-03" db="EMBL/GenBank/DDBJ databases">
        <title>Cross-interface Injection: A General Nanoliter Liquid Handling Method Applied to Single Cells Genome Amplification Automated Nanoliter Liquid Handling Applied to Single Cell Multiple Displacement Amplification.</title>
        <authorList>
            <person name="Yun J."/>
            <person name="Xu P."/>
            <person name="Xu J."/>
            <person name="Dai X."/>
            <person name="Wang Y."/>
            <person name="Zheng X."/>
            <person name="Cao C."/>
            <person name="Yi Q."/>
            <person name="Zhu Y."/>
            <person name="Wang L."/>
            <person name="Dong Z."/>
            <person name="Huang Y."/>
            <person name="Huang L."/>
            <person name="Du W."/>
        </authorList>
    </citation>
    <scope>NUCLEOTIDE SEQUENCE [LARGE SCALE GENOMIC DNA]</scope>
    <source>
        <strain evidence="1 2">Z-D1-2</strain>
    </source>
</reference>
<sequence length="580" mass="67874">MDKDAAIFGLIKEIINQRTSEDDLTTIAEIFSEEVNSLVRTRDSNTALTSAHLVSRIRPSHINVPVKSTGLDYSNDFDYRPQSWLYLSPSSGLKKAEPLAISWMNGNHTTLQPDQRFLSVYGLSPRLTNDATFWDDLSKPQYNIVENKPLSIYEYPFHSEAYIKINRKYLRDYLSIRKKVAVLIYREIRDVEINNDILYLLDQKEYFIKEYDQYEVRLSRYDHKDNIARLEVNGYNVIFENDDNRGEEKPFIEHFWKGIDRPVTGYESRDRRSFEYVYVSDDVLAKYEDDDDYDVQPESGGVSYGIHWGVLHCDRVGRNAIRIELKKLYEGTPYDVIEYWNQFSINPETINKDEENIAEKSTRLVRKYLLFGRVLSSLVNRVCDFYFHSPELISLDEKILEYKGYAQDQDVRPIMNHVSSKSFTKDKFISRCKKLNILLVENIREKNLRKVVDHLGFPLKETEKLRSIKLLELILKYFFVAQDSGLHPKHSREAILTRIDEFKDLVTIPEVLALNTIRQLDAHKSKDFNSKFAKALDSLGIERKSITNNYSEACHEVYDALINMFSDLNSFLVGAYDFKE</sequence>
<proteinExistence type="predicted"/>
<accession>A0A2T4DW00</accession>
<dbReference type="Proteomes" id="UP000240608">
    <property type="component" value="Unassembled WGS sequence"/>
</dbReference>
<gene>
    <name evidence="1" type="ORF">C9994_00075</name>
</gene>
<organism evidence="1 2">
    <name type="scientific">Marivirga lumbricoides</name>
    <dbReference type="NCBI Taxonomy" id="1046115"/>
    <lineage>
        <taxon>Bacteria</taxon>
        <taxon>Pseudomonadati</taxon>
        <taxon>Bacteroidota</taxon>
        <taxon>Cytophagia</taxon>
        <taxon>Cytophagales</taxon>
        <taxon>Marivirgaceae</taxon>
        <taxon>Marivirga</taxon>
    </lineage>
</organism>
<dbReference type="AlphaFoldDB" id="A0A2T4DW00"/>
<comment type="caution">
    <text evidence="1">The sequence shown here is derived from an EMBL/GenBank/DDBJ whole genome shotgun (WGS) entry which is preliminary data.</text>
</comment>
<name>A0A2T4DW00_9BACT</name>
<dbReference type="EMBL" id="PYVU01000001">
    <property type="protein sequence ID" value="PTB97989.1"/>
    <property type="molecule type" value="Genomic_DNA"/>
</dbReference>